<dbReference type="PANTHER" id="PTHR44154">
    <property type="entry name" value="QUINONE OXIDOREDUCTASE"/>
    <property type="match status" value="1"/>
</dbReference>
<gene>
    <name evidence="3" type="ORF">GCM10023165_04870</name>
</gene>
<reference evidence="4" key="1">
    <citation type="journal article" date="2019" name="Int. J. Syst. Evol. Microbiol.">
        <title>The Global Catalogue of Microorganisms (GCM) 10K type strain sequencing project: providing services to taxonomists for standard genome sequencing and annotation.</title>
        <authorList>
            <consortium name="The Broad Institute Genomics Platform"/>
            <consortium name="The Broad Institute Genome Sequencing Center for Infectious Disease"/>
            <person name="Wu L."/>
            <person name="Ma J."/>
        </authorList>
    </citation>
    <scope>NUCLEOTIDE SEQUENCE [LARGE SCALE GENOMIC DNA]</scope>
    <source>
        <strain evidence="4">JCM 17804</strain>
    </source>
</reference>
<dbReference type="Gene3D" id="3.90.180.10">
    <property type="entry name" value="Medium-chain alcohol dehydrogenases, catalytic domain"/>
    <property type="match status" value="1"/>
</dbReference>
<dbReference type="Pfam" id="PF08240">
    <property type="entry name" value="ADH_N"/>
    <property type="match status" value="1"/>
</dbReference>
<accession>A0ABP8GWR3</accession>
<keyword evidence="4" id="KW-1185">Reference proteome</keyword>
<dbReference type="InterPro" id="IPR020843">
    <property type="entry name" value="ER"/>
</dbReference>
<dbReference type="Pfam" id="PF13602">
    <property type="entry name" value="ADH_zinc_N_2"/>
    <property type="match status" value="1"/>
</dbReference>
<protein>
    <submittedName>
        <fullName evidence="3">Zinc-dependent alcohol dehydrogenase family protein</fullName>
    </submittedName>
</protein>
<evidence type="ECO:0000259" key="2">
    <source>
        <dbReference type="SMART" id="SM00829"/>
    </source>
</evidence>
<dbReference type="InterPro" id="IPR051603">
    <property type="entry name" value="Zinc-ADH_QOR/CCCR"/>
</dbReference>
<dbReference type="EMBL" id="BAABGJ010000002">
    <property type="protein sequence ID" value="GAA4330897.1"/>
    <property type="molecule type" value="Genomic_DNA"/>
</dbReference>
<evidence type="ECO:0000313" key="4">
    <source>
        <dbReference type="Proteomes" id="UP001500975"/>
    </source>
</evidence>
<dbReference type="Gene3D" id="3.40.50.720">
    <property type="entry name" value="NAD(P)-binding Rossmann-like Domain"/>
    <property type="match status" value="1"/>
</dbReference>
<dbReference type="RefSeq" id="WP_345535639.1">
    <property type="nucleotide sequence ID" value="NZ_BAABGJ010000002.1"/>
</dbReference>
<dbReference type="SUPFAM" id="SSF51735">
    <property type="entry name" value="NAD(P)-binding Rossmann-fold domains"/>
    <property type="match status" value="1"/>
</dbReference>
<dbReference type="PANTHER" id="PTHR44154:SF1">
    <property type="entry name" value="QUINONE OXIDOREDUCTASE"/>
    <property type="match status" value="1"/>
</dbReference>
<organism evidence="3 4">
    <name type="scientific">Variovorax defluvii</name>
    <dbReference type="NCBI Taxonomy" id="913761"/>
    <lineage>
        <taxon>Bacteria</taxon>
        <taxon>Pseudomonadati</taxon>
        <taxon>Pseudomonadota</taxon>
        <taxon>Betaproteobacteria</taxon>
        <taxon>Burkholderiales</taxon>
        <taxon>Comamonadaceae</taxon>
        <taxon>Variovorax</taxon>
    </lineage>
</organism>
<dbReference type="Proteomes" id="UP001500975">
    <property type="component" value="Unassembled WGS sequence"/>
</dbReference>
<dbReference type="InterPro" id="IPR036291">
    <property type="entry name" value="NAD(P)-bd_dom_sf"/>
</dbReference>
<dbReference type="SMART" id="SM00829">
    <property type="entry name" value="PKS_ER"/>
    <property type="match status" value="1"/>
</dbReference>
<dbReference type="InterPro" id="IPR011032">
    <property type="entry name" value="GroES-like_sf"/>
</dbReference>
<name>A0ABP8GWR3_9BURK</name>
<dbReference type="SUPFAM" id="SSF50129">
    <property type="entry name" value="GroES-like"/>
    <property type="match status" value="1"/>
</dbReference>
<comment type="caution">
    <text evidence="3">The sequence shown here is derived from an EMBL/GenBank/DDBJ whole genome shotgun (WGS) entry which is preliminary data.</text>
</comment>
<proteinExistence type="predicted"/>
<keyword evidence="1" id="KW-0521">NADP</keyword>
<evidence type="ECO:0000313" key="3">
    <source>
        <dbReference type="EMBL" id="GAA4330897.1"/>
    </source>
</evidence>
<evidence type="ECO:0000256" key="1">
    <source>
        <dbReference type="ARBA" id="ARBA00022857"/>
    </source>
</evidence>
<feature type="domain" description="Enoyl reductase (ER)" evidence="2">
    <location>
        <begin position="16"/>
        <end position="329"/>
    </location>
</feature>
<dbReference type="InterPro" id="IPR013154">
    <property type="entry name" value="ADH-like_N"/>
</dbReference>
<dbReference type="CDD" id="cd08272">
    <property type="entry name" value="MDR6"/>
    <property type="match status" value="1"/>
</dbReference>
<sequence length="348" mass="35859">MTTSHSMLAAFVDTAGGPFRIAEIDRPSPGAGQVLVRIKASGINPLDLKIRAGEAAHARHPLPAVLGLDLAGVVEAVGSAVTGFKPGDEVYGMTGGVGGVQGSLAEFAAVDARLLALKPRNLSMRDAAAVPLVFITAWEGLVDRAAVSEGQSVLVHGGAGGVGHVAVQIACALGAKVHATDGETKRAYVEALGAVLIDYAAETVEDYVGRLTGGAGFDFVYDTVGGATLDASFAAVRRFGHVVSCLGWGTHALGPLSFRAGTYSGVFTLLPLLTGVGREHHGEILREATQLIEAGKVVPRVDPRAFTLDTLEQAYLAIRNRTAEGKVVVEIGMPLAIEGLRAGQGPSQ</sequence>